<keyword evidence="2" id="KW-1185">Reference proteome</keyword>
<dbReference type="RefSeq" id="WP_096565902.1">
    <property type="nucleotide sequence ID" value="NZ_JAQMTI010000031.1"/>
</dbReference>
<dbReference type="EMBL" id="JAQMTI010000031">
    <property type="protein sequence ID" value="MDB9440284.1"/>
    <property type="molecule type" value="Genomic_DNA"/>
</dbReference>
<name>A0ABT4ZLU6_9CYAN</name>
<accession>A0ABT4ZLU6</accession>
<dbReference type="Proteomes" id="UP001211711">
    <property type="component" value="Unassembled WGS sequence"/>
</dbReference>
<evidence type="ECO:0000313" key="1">
    <source>
        <dbReference type="EMBL" id="MDB9440284.1"/>
    </source>
</evidence>
<evidence type="ECO:0000313" key="2">
    <source>
        <dbReference type="Proteomes" id="UP001211711"/>
    </source>
</evidence>
<reference evidence="1 2" key="1">
    <citation type="submission" date="2023-01" db="EMBL/GenBank/DDBJ databases">
        <title>Genomes from the Australian National Cyanobacteria Reference Collection.</title>
        <authorList>
            <person name="Willis A."/>
            <person name="Lee E.M.F."/>
        </authorList>
    </citation>
    <scope>NUCLEOTIDE SEQUENCE [LARGE SCALE GENOMIC DNA]</scope>
    <source>
        <strain evidence="1 2">CS-549</strain>
    </source>
</reference>
<gene>
    <name evidence="1" type="ORF">PN497_02645</name>
</gene>
<organism evidence="1 2">
    <name type="scientific">Sphaerospermopsis kisseleviana CS-549</name>
    <dbReference type="NCBI Taxonomy" id="3021783"/>
    <lineage>
        <taxon>Bacteria</taxon>
        <taxon>Bacillati</taxon>
        <taxon>Cyanobacteriota</taxon>
        <taxon>Cyanophyceae</taxon>
        <taxon>Nostocales</taxon>
        <taxon>Aphanizomenonaceae</taxon>
        <taxon>Sphaerospermopsis</taxon>
        <taxon>Sphaerospermopsis kisseleviana</taxon>
    </lineage>
</organism>
<protein>
    <submittedName>
        <fullName evidence="1">Uncharacterized protein</fullName>
    </submittedName>
</protein>
<comment type="caution">
    <text evidence="1">The sequence shown here is derived from an EMBL/GenBank/DDBJ whole genome shotgun (WGS) entry which is preliminary data.</text>
</comment>
<proteinExistence type="predicted"/>
<sequence>MSSPAITTVIKMMESLSEDVQDRVAEHLREYLADLQDELKWDNSFKKSQQKLIASAQRAKREIAEGLAKPIDLSKIECIDF</sequence>